<evidence type="ECO:0000313" key="2">
    <source>
        <dbReference type="EMBL" id="MPN00330.1"/>
    </source>
</evidence>
<gene>
    <name evidence="2" type="ORF">SDC9_147524</name>
</gene>
<dbReference type="EMBL" id="VSSQ01046357">
    <property type="protein sequence ID" value="MPN00330.1"/>
    <property type="molecule type" value="Genomic_DNA"/>
</dbReference>
<organism evidence="2">
    <name type="scientific">bioreactor metagenome</name>
    <dbReference type="NCBI Taxonomy" id="1076179"/>
    <lineage>
        <taxon>unclassified sequences</taxon>
        <taxon>metagenomes</taxon>
        <taxon>ecological metagenomes</taxon>
    </lineage>
</organism>
<feature type="domain" description="4Fe-4S ferredoxin-type" evidence="1">
    <location>
        <begin position="2"/>
        <end position="31"/>
    </location>
</feature>
<reference evidence="2" key="1">
    <citation type="submission" date="2019-08" db="EMBL/GenBank/DDBJ databases">
        <authorList>
            <person name="Kucharzyk K."/>
            <person name="Murdoch R.W."/>
            <person name="Higgins S."/>
            <person name="Loffler F."/>
        </authorList>
    </citation>
    <scope>NUCLEOTIDE SEQUENCE</scope>
</reference>
<protein>
    <recommendedName>
        <fullName evidence="1">4Fe-4S ferredoxin-type domain-containing protein</fullName>
    </recommendedName>
</protein>
<proteinExistence type="predicted"/>
<comment type="caution">
    <text evidence="2">The sequence shown here is derived from an EMBL/GenBank/DDBJ whole genome shotgun (WGS) entry which is preliminary data.</text>
</comment>
<dbReference type="AlphaFoldDB" id="A0A645EG59"/>
<dbReference type="InterPro" id="IPR017896">
    <property type="entry name" value="4Fe4S_Fe-S-bd"/>
</dbReference>
<sequence>MAKASTDTDLCKGCRLCVGICPKHAITALDTVNKKGYKIICVDPKLCIGCGLCYKICPDNVFTVE</sequence>
<dbReference type="Pfam" id="PF12838">
    <property type="entry name" value="Fer4_7"/>
    <property type="match status" value="1"/>
</dbReference>
<dbReference type="Gene3D" id="3.30.70.20">
    <property type="match status" value="1"/>
</dbReference>
<feature type="domain" description="4Fe-4S ferredoxin-type" evidence="1">
    <location>
        <begin position="38"/>
        <end position="65"/>
    </location>
</feature>
<dbReference type="InterPro" id="IPR017900">
    <property type="entry name" value="4Fe4S_Fe_S_CS"/>
</dbReference>
<accession>A0A645EG59</accession>
<dbReference type="SUPFAM" id="SSF54862">
    <property type="entry name" value="4Fe-4S ferredoxins"/>
    <property type="match status" value="1"/>
</dbReference>
<dbReference type="PROSITE" id="PS00198">
    <property type="entry name" value="4FE4S_FER_1"/>
    <property type="match status" value="1"/>
</dbReference>
<evidence type="ECO:0000259" key="1">
    <source>
        <dbReference type="PROSITE" id="PS51379"/>
    </source>
</evidence>
<name>A0A645EG59_9ZZZZ</name>
<dbReference type="PROSITE" id="PS51379">
    <property type="entry name" value="4FE4S_FER_2"/>
    <property type="match status" value="2"/>
</dbReference>
<dbReference type="PANTHER" id="PTHR43122">
    <property type="entry name" value="FERREDOXIN SUBUNIT OF PYRUVATE:FLAVODOXIN OXIDOREDUCTASE-RELATED"/>
    <property type="match status" value="1"/>
</dbReference>
<dbReference type="PANTHER" id="PTHR43122:SF1">
    <property type="entry name" value="IRON-SULFUR-BINDING PROTEIN"/>
    <property type="match status" value="1"/>
</dbReference>